<dbReference type="KEGG" id="tem:JW646_18425"/>
<gene>
    <name evidence="5" type="ORF">JW646_18425</name>
</gene>
<organism evidence="5 6">
    <name type="scientific">Terrisporobacter hibernicus</name>
    <dbReference type="NCBI Taxonomy" id="2813371"/>
    <lineage>
        <taxon>Bacteria</taxon>
        <taxon>Bacillati</taxon>
        <taxon>Bacillota</taxon>
        <taxon>Clostridia</taxon>
        <taxon>Peptostreptococcales</taxon>
        <taxon>Peptostreptococcaceae</taxon>
        <taxon>Terrisporobacter</taxon>
    </lineage>
</organism>
<evidence type="ECO:0000256" key="3">
    <source>
        <dbReference type="SAM" id="Coils"/>
    </source>
</evidence>
<evidence type="ECO:0000259" key="4">
    <source>
        <dbReference type="Pfam" id="PF13518"/>
    </source>
</evidence>
<dbReference type="Gene3D" id="1.10.10.1400">
    <property type="entry name" value="Terminase, small subunit, N-terminal DNA-binding domain, HTH motif"/>
    <property type="match status" value="1"/>
</dbReference>
<dbReference type="GO" id="GO:0051276">
    <property type="term" value="P:chromosome organization"/>
    <property type="evidence" value="ECO:0007669"/>
    <property type="project" value="InterPro"/>
</dbReference>
<sequence>MEDVKINAKEEYLKGTKQKDICTKYNISINTLKSWIKRYKWSEEKRNKGAPINKRGAPFNIDKKNAEKQAVNDEVELVLENNKLTEKQKLFCIYYIRCFNATKAYQKAYKCSYNTANVEGYKTLVKPSIKAEISELKKNKFNRAMLSEDDIFQKYIDIAFADITDYLGFGNKEVKGENGPYFVSYVTLEDSDNIDGTLINEISQGKDGIKLKLQDKMKALQWLSDRMDLLPTHTQAKLDLEILKLEVEMNKLDNTQEEVEEDGFIEALDDTTKEVWDDEED</sequence>
<feature type="coiled-coil region" evidence="3">
    <location>
        <begin position="235"/>
        <end position="262"/>
    </location>
</feature>
<dbReference type="AlphaFoldDB" id="A0AAX2ZGK3"/>
<keyword evidence="2" id="KW-0231">Viral genome packaging</keyword>
<dbReference type="RefSeq" id="WP_228415945.1">
    <property type="nucleotide sequence ID" value="NZ_CP081135.1"/>
</dbReference>
<dbReference type="PANTHER" id="PTHR41328">
    <property type="entry name" value="TERMINASE SMALL SUBUNIT-RELATED"/>
    <property type="match status" value="1"/>
</dbReference>
<name>A0AAX2ZGK3_9FIRM</name>
<keyword evidence="1" id="KW-1188">Viral release from host cell</keyword>
<dbReference type="InterPro" id="IPR038713">
    <property type="entry name" value="Terminase_Gp1_N_sf"/>
</dbReference>
<dbReference type="Proteomes" id="UP001198983">
    <property type="component" value="Chromosome"/>
</dbReference>
<dbReference type="PANTHER" id="PTHR41328:SF3">
    <property type="entry name" value="PBSX PHAGE TERMINASE SMALL SUBUNIT"/>
    <property type="match status" value="1"/>
</dbReference>
<feature type="domain" description="Insertion element IS150 protein InsJ-like helix-turn-helix" evidence="4">
    <location>
        <begin position="10"/>
        <end position="40"/>
    </location>
</feature>
<evidence type="ECO:0000256" key="1">
    <source>
        <dbReference type="ARBA" id="ARBA00022612"/>
    </source>
</evidence>
<dbReference type="Pfam" id="PF13518">
    <property type="entry name" value="HTH_28"/>
    <property type="match status" value="1"/>
</dbReference>
<keyword evidence="6" id="KW-1185">Reference proteome</keyword>
<proteinExistence type="predicted"/>
<accession>A0AAX2ZGK3</accession>
<reference evidence="5 6" key="1">
    <citation type="journal article" date="2023" name="Int. J. Syst. Evol. Microbiol.">
        <title>Terrisporobacter hibernicus sp. nov., isolated from bovine faeces in Northern Ireland.</title>
        <authorList>
            <person name="Mitchell M."/>
            <person name="Nguyen S.V."/>
            <person name="Connor M."/>
            <person name="Fairley D.J."/>
            <person name="Donoghue O."/>
            <person name="Marshall H."/>
            <person name="Koolman L."/>
            <person name="McMullan G."/>
            <person name="Schaffer K.E."/>
            <person name="McGrath J.W."/>
            <person name="Fanning S."/>
        </authorList>
    </citation>
    <scope>NUCLEOTIDE SEQUENCE [LARGE SCALE GENOMIC DNA]</scope>
    <source>
        <strain evidence="5 6">MCA3</strain>
    </source>
</reference>
<dbReference type="InterPro" id="IPR009057">
    <property type="entry name" value="Homeodomain-like_sf"/>
</dbReference>
<keyword evidence="3" id="KW-0175">Coiled coil</keyword>
<dbReference type="InterPro" id="IPR055247">
    <property type="entry name" value="InsJ-like_HTH"/>
</dbReference>
<dbReference type="EMBL" id="CP081135">
    <property type="protein sequence ID" value="UEL47570.1"/>
    <property type="molecule type" value="Genomic_DNA"/>
</dbReference>
<evidence type="ECO:0000256" key="2">
    <source>
        <dbReference type="ARBA" id="ARBA00023219"/>
    </source>
</evidence>
<evidence type="ECO:0000313" key="6">
    <source>
        <dbReference type="Proteomes" id="UP001198983"/>
    </source>
</evidence>
<dbReference type="SUPFAM" id="SSF46689">
    <property type="entry name" value="Homeodomain-like"/>
    <property type="match status" value="1"/>
</dbReference>
<protein>
    <submittedName>
        <fullName evidence="5">Terminase small subunit</fullName>
    </submittedName>
</protein>
<dbReference type="InterPro" id="IPR005335">
    <property type="entry name" value="Terminase_ssu"/>
</dbReference>
<dbReference type="InterPro" id="IPR052404">
    <property type="entry name" value="SPP1-like_terminase"/>
</dbReference>
<evidence type="ECO:0000313" key="5">
    <source>
        <dbReference type="EMBL" id="UEL47570.1"/>
    </source>
</evidence>
<dbReference type="Pfam" id="PF03592">
    <property type="entry name" value="Terminase_2"/>
    <property type="match status" value="1"/>
</dbReference>